<dbReference type="AlphaFoldDB" id="A0A1I1FDR8"/>
<dbReference type="STRING" id="1122252.SAMN05660443_0943"/>
<evidence type="ECO:0000256" key="1">
    <source>
        <dbReference type="SAM" id="MobiDB-lite"/>
    </source>
</evidence>
<evidence type="ECO:0000313" key="3">
    <source>
        <dbReference type="EMBL" id="SFB97086.1"/>
    </source>
</evidence>
<dbReference type="CDD" id="cd00093">
    <property type="entry name" value="HTH_XRE"/>
    <property type="match status" value="1"/>
</dbReference>
<proteinExistence type="predicted"/>
<dbReference type="GO" id="GO:0003677">
    <property type="term" value="F:DNA binding"/>
    <property type="evidence" value="ECO:0007669"/>
    <property type="project" value="InterPro"/>
</dbReference>
<organism evidence="3 4">
    <name type="scientific">Marinospirillum celere</name>
    <dbReference type="NCBI Taxonomy" id="1122252"/>
    <lineage>
        <taxon>Bacteria</taxon>
        <taxon>Pseudomonadati</taxon>
        <taxon>Pseudomonadota</taxon>
        <taxon>Gammaproteobacteria</taxon>
        <taxon>Oceanospirillales</taxon>
        <taxon>Oceanospirillaceae</taxon>
        <taxon>Marinospirillum</taxon>
    </lineage>
</organism>
<sequence>MQNRIGMSRQQYQRLETQGNPRLDTLELLAKGLNAELLLIPKEKAIQVRALLEGPDNNDSEMSNDSLVDDPWQGLLDTEETSDD</sequence>
<keyword evidence="4" id="KW-1185">Reference proteome</keyword>
<dbReference type="Proteomes" id="UP000199058">
    <property type="component" value="Unassembled WGS sequence"/>
</dbReference>
<dbReference type="PROSITE" id="PS50943">
    <property type="entry name" value="HTH_CROC1"/>
    <property type="match status" value="1"/>
</dbReference>
<dbReference type="InterPro" id="IPR010982">
    <property type="entry name" value="Lambda_DNA-bd_dom_sf"/>
</dbReference>
<dbReference type="OrthoDB" id="9801039at2"/>
<feature type="domain" description="HTH cro/C1-type" evidence="2">
    <location>
        <begin position="4"/>
        <end position="40"/>
    </location>
</feature>
<evidence type="ECO:0000259" key="2">
    <source>
        <dbReference type="PROSITE" id="PS50943"/>
    </source>
</evidence>
<gene>
    <name evidence="3" type="ORF">SAMN05660443_0943</name>
</gene>
<accession>A0A1I1FDR8</accession>
<name>A0A1I1FDR8_9GAMM</name>
<reference evidence="3 4" key="1">
    <citation type="submission" date="2016-10" db="EMBL/GenBank/DDBJ databases">
        <authorList>
            <person name="de Groot N.N."/>
        </authorList>
    </citation>
    <scope>NUCLEOTIDE SEQUENCE [LARGE SCALE GENOMIC DNA]</scope>
    <source>
        <strain evidence="3 4">DSM 18438</strain>
    </source>
</reference>
<protein>
    <submittedName>
        <fullName evidence="3">Helix-turn-helix</fullName>
    </submittedName>
</protein>
<dbReference type="Gene3D" id="1.10.260.40">
    <property type="entry name" value="lambda repressor-like DNA-binding domains"/>
    <property type="match status" value="1"/>
</dbReference>
<dbReference type="EMBL" id="FOLH01000002">
    <property type="protein sequence ID" value="SFB97086.1"/>
    <property type="molecule type" value="Genomic_DNA"/>
</dbReference>
<evidence type="ECO:0000313" key="4">
    <source>
        <dbReference type="Proteomes" id="UP000199058"/>
    </source>
</evidence>
<dbReference type="InterPro" id="IPR001387">
    <property type="entry name" value="Cro/C1-type_HTH"/>
</dbReference>
<feature type="region of interest" description="Disordered" evidence="1">
    <location>
        <begin position="54"/>
        <end position="84"/>
    </location>
</feature>
<dbReference type="Pfam" id="PF01381">
    <property type="entry name" value="HTH_3"/>
    <property type="match status" value="1"/>
</dbReference>